<name>A0ABW9ABB3_9BURK</name>
<organism evidence="7 8">
    <name type="scientific">Herbaspirillum lusitanum</name>
    <dbReference type="NCBI Taxonomy" id="213312"/>
    <lineage>
        <taxon>Bacteria</taxon>
        <taxon>Pseudomonadati</taxon>
        <taxon>Pseudomonadota</taxon>
        <taxon>Betaproteobacteria</taxon>
        <taxon>Burkholderiales</taxon>
        <taxon>Oxalobacteraceae</taxon>
        <taxon>Herbaspirillum</taxon>
    </lineage>
</organism>
<dbReference type="Pfam" id="PF12729">
    <property type="entry name" value="4HB_MCP_1"/>
    <property type="match status" value="1"/>
</dbReference>
<dbReference type="PANTHER" id="PTHR43531:SF14">
    <property type="entry name" value="METHYL-ACCEPTING CHEMOTAXIS PROTEIN I-RELATED"/>
    <property type="match status" value="1"/>
</dbReference>
<dbReference type="CDD" id="cd06225">
    <property type="entry name" value="HAMP"/>
    <property type="match status" value="1"/>
</dbReference>
<dbReference type="InterPro" id="IPR004089">
    <property type="entry name" value="MCPsignal_dom"/>
</dbReference>
<keyword evidence="1" id="KW-0488">Methylation</keyword>
<feature type="domain" description="Methyl-accepting transducer" evidence="5">
    <location>
        <begin position="265"/>
        <end position="494"/>
    </location>
</feature>
<comment type="similarity">
    <text evidence="2">Belongs to the methyl-accepting chemotaxis (MCP) protein family.</text>
</comment>
<dbReference type="Pfam" id="PF00015">
    <property type="entry name" value="MCPsignal"/>
    <property type="match status" value="1"/>
</dbReference>
<dbReference type="PROSITE" id="PS51257">
    <property type="entry name" value="PROKAR_LIPOPROTEIN"/>
    <property type="match status" value="1"/>
</dbReference>
<dbReference type="InterPro" id="IPR004090">
    <property type="entry name" value="Chemotax_Me-accpt_rcpt"/>
</dbReference>
<dbReference type="Gene3D" id="1.10.287.950">
    <property type="entry name" value="Methyl-accepting chemotaxis protein"/>
    <property type="match status" value="1"/>
</dbReference>
<dbReference type="Gene3D" id="6.10.340.10">
    <property type="match status" value="1"/>
</dbReference>
<dbReference type="Pfam" id="PF00672">
    <property type="entry name" value="HAMP"/>
    <property type="match status" value="1"/>
</dbReference>
<gene>
    <name evidence="7" type="ORF">PQR62_15135</name>
</gene>
<dbReference type="CDD" id="cd11386">
    <property type="entry name" value="MCP_signal"/>
    <property type="match status" value="1"/>
</dbReference>
<dbReference type="SMART" id="SM00304">
    <property type="entry name" value="HAMP"/>
    <property type="match status" value="1"/>
</dbReference>
<evidence type="ECO:0000313" key="7">
    <source>
        <dbReference type="EMBL" id="MFL9925612.1"/>
    </source>
</evidence>
<keyword evidence="4" id="KW-0812">Transmembrane</keyword>
<keyword evidence="3" id="KW-0807">Transducer</keyword>
<feature type="transmembrane region" description="Helical" evidence="4">
    <location>
        <begin position="187"/>
        <end position="207"/>
    </location>
</feature>
<comment type="caution">
    <text evidence="7">The sequence shown here is derived from an EMBL/GenBank/DDBJ whole genome shotgun (WGS) entry which is preliminary data.</text>
</comment>
<dbReference type="PROSITE" id="PS50885">
    <property type="entry name" value="HAMP"/>
    <property type="match status" value="1"/>
</dbReference>
<dbReference type="CDD" id="cd19411">
    <property type="entry name" value="MCP2201-like_sensor"/>
    <property type="match status" value="1"/>
</dbReference>
<dbReference type="PROSITE" id="PS50111">
    <property type="entry name" value="CHEMOTAXIS_TRANSDUC_2"/>
    <property type="match status" value="1"/>
</dbReference>
<dbReference type="PANTHER" id="PTHR43531">
    <property type="entry name" value="PROTEIN ICFG"/>
    <property type="match status" value="1"/>
</dbReference>
<evidence type="ECO:0000259" key="5">
    <source>
        <dbReference type="PROSITE" id="PS50111"/>
    </source>
</evidence>
<dbReference type="InterPro" id="IPR003660">
    <property type="entry name" value="HAMP_dom"/>
</dbReference>
<evidence type="ECO:0000259" key="6">
    <source>
        <dbReference type="PROSITE" id="PS50885"/>
    </source>
</evidence>
<keyword evidence="4" id="KW-1133">Transmembrane helix</keyword>
<proteinExistence type="inferred from homology"/>
<protein>
    <submittedName>
        <fullName evidence="7">Methyl-accepting chemotaxis protein</fullName>
    </submittedName>
</protein>
<feature type="domain" description="HAMP" evidence="6">
    <location>
        <begin position="208"/>
        <end position="260"/>
    </location>
</feature>
<evidence type="ECO:0000256" key="4">
    <source>
        <dbReference type="SAM" id="Phobius"/>
    </source>
</evidence>
<accession>A0ABW9ABB3</accession>
<sequence length="536" mass="56629">MFASLKIGGRLRLGLGCILVLSCAATAVAIWNLESVSRASSAMMQRPLMKERLSSDWYRAIDSGIMRTTAIAKSSDTSLSAFLATEGPKRSGDLQDNIGALLETPEEKELFARIGTQRKLYLAARDKVSKLKAEGQAERALQVLEQEYVPVAKAFQHLMQELLSVQRKQIDAINAGIEETARRSRSLLLVLEALAILLGLLIAHLLARSIIRPLAAAVLVAERVAKGDLTADIQVNSKDEVGQLLAALRSMNLSLNTLVANIRKSINNIALASSEIASGNMDLSIRTEQQASSLEETAAATEEIASTIRLNAESAGRADQNAAAASEVAARGGQVVAKVVATMSAINESSRQIANIIGVIDGIAFQTNILALNAAVEAARAGEQGRGFAVVASEVRSLAQRSANAAKEIKALITDSVERVDGGTLLVAQAGATIHEVVNSVEGVACIIREISGFSQEQATGILQISGSINLIDDVTQKNAALVEEASAAAAAMKDEAAVLARLVSVFNLSDASETVEADRHPSDFSGNRRHAVLIA</sequence>
<dbReference type="InterPro" id="IPR051310">
    <property type="entry name" value="MCP_chemotaxis"/>
</dbReference>
<dbReference type="RefSeq" id="WP_408158800.1">
    <property type="nucleotide sequence ID" value="NZ_JAQQFM010000006.1"/>
</dbReference>
<evidence type="ECO:0000313" key="8">
    <source>
        <dbReference type="Proteomes" id="UP001629246"/>
    </source>
</evidence>
<dbReference type="EMBL" id="JAQQFM010000006">
    <property type="protein sequence ID" value="MFL9925612.1"/>
    <property type="molecule type" value="Genomic_DNA"/>
</dbReference>
<dbReference type="InterPro" id="IPR024478">
    <property type="entry name" value="HlyB_4HB_MCP"/>
</dbReference>
<dbReference type="Proteomes" id="UP001629246">
    <property type="component" value="Unassembled WGS sequence"/>
</dbReference>
<dbReference type="InterPro" id="IPR047347">
    <property type="entry name" value="YvaQ-like_sensor"/>
</dbReference>
<dbReference type="SUPFAM" id="SSF58104">
    <property type="entry name" value="Methyl-accepting chemotaxis protein (MCP) signaling domain"/>
    <property type="match status" value="1"/>
</dbReference>
<dbReference type="PRINTS" id="PR00260">
    <property type="entry name" value="CHEMTRNSDUCR"/>
</dbReference>
<evidence type="ECO:0000256" key="3">
    <source>
        <dbReference type="PROSITE-ProRule" id="PRU00284"/>
    </source>
</evidence>
<keyword evidence="4" id="KW-0472">Membrane</keyword>
<evidence type="ECO:0000256" key="1">
    <source>
        <dbReference type="ARBA" id="ARBA00022481"/>
    </source>
</evidence>
<dbReference type="SMART" id="SM00283">
    <property type="entry name" value="MA"/>
    <property type="match status" value="1"/>
</dbReference>
<reference evidence="7 8" key="1">
    <citation type="journal article" date="2024" name="Chem. Sci.">
        <title>Discovery of megapolipeptins by genome mining of a Burkholderiales bacteria collection.</title>
        <authorList>
            <person name="Paulo B.S."/>
            <person name="Recchia M.J.J."/>
            <person name="Lee S."/>
            <person name="Fergusson C.H."/>
            <person name="Romanowski S.B."/>
            <person name="Hernandez A."/>
            <person name="Krull N."/>
            <person name="Liu D.Y."/>
            <person name="Cavanagh H."/>
            <person name="Bos A."/>
            <person name="Gray C.A."/>
            <person name="Murphy B.T."/>
            <person name="Linington R.G."/>
            <person name="Eustaquio A.S."/>
        </authorList>
    </citation>
    <scope>NUCLEOTIDE SEQUENCE [LARGE SCALE GENOMIC DNA]</scope>
    <source>
        <strain evidence="7 8">RL21-008-BIB-A</strain>
    </source>
</reference>
<evidence type="ECO:0000256" key="2">
    <source>
        <dbReference type="ARBA" id="ARBA00029447"/>
    </source>
</evidence>
<keyword evidence="8" id="KW-1185">Reference proteome</keyword>